<accession>A0A806KD34</accession>
<feature type="transmembrane region" description="Helical" evidence="2">
    <location>
        <begin position="6"/>
        <end position="24"/>
    </location>
</feature>
<evidence type="ECO:0000256" key="2">
    <source>
        <dbReference type="SAM" id="Phobius"/>
    </source>
</evidence>
<feature type="transmembrane region" description="Helical" evidence="2">
    <location>
        <begin position="107"/>
        <end position="127"/>
    </location>
</feature>
<feature type="domain" description="Peptidase M56" evidence="3">
    <location>
        <begin position="2"/>
        <end position="294"/>
    </location>
</feature>
<evidence type="ECO:0000313" key="4">
    <source>
        <dbReference type="EMBL" id="AGS52507.1"/>
    </source>
</evidence>
<dbReference type="CDD" id="cd07341">
    <property type="entry name" value="M56_BlaR1_MecR1_like"/>
    <property type="match status" value="1"/>
</dbReference>
<proteinExistence type="predicted"/>
<keyword evidence="2" id="KW-1133">Transmembrane helix</keyword>
<feature type="region of interest" description="Disordered" evidence="1">
    <location>
        <begin position="335"/>
        <end position="362"/>
    </location>
</feature>
<keyword evidence="2" id="KW-0812">Transmembrane</keyword>
<reference evidence="4" key="1">
    <citation type="submission" date="2012-03" db="EMBL/GenBank/DDBJ databases">
        <title>Functional metagenomics reveals considerable lignocellulase gene clusters in the gut microbiome of a wood-feeding higher termite.</title>
        <authorList>
            <person name="Liu N."/>
        </authorList>
    </citation>
    <scope>NUCLEOTIDE SEQUENCE</scope>
</reference>
<dbReference type="InterPro" id="IPR008756">
    <property type="entry name" value="Peptidase_M56"/>
</dbReference>
<evidence type="ECO:0000256" key="1">
    <source>
        <dbReference type="SAM" id="MobiDB-lite"/>
    </source>
</evidence>
<dbReference type="PANTHER" id="PTHR34978">
    <property type="entry name" value="POSSIBLE SENSOR-TRANSDUCER PROTEIN BLAR"/>
    <property type="match status" value="1"/>
</dbReference>
<dbReference type="AlphaFoldDB" id="A0A806KD34"/>
<dbReference type="Pfam" id="PF05569">
    <property type="entry name" value="Peptidase_M56"/>
    <property type="match status" value="1"/>
</dbReference>
<feature type="transmembrane region" description="Helical" evidence="2">
    <location>
        <begin position="305"/>
        <end position="325"/>
    </location>
</feature>
<dbReference type="PANTHER" id="PTHR34978:SF3">
    <property type="entry name" value="SLR0241 PROTEIN"/>
    <property type="match status" value="1"/>
</dbReference>
<dbReference type="InterPro" id="IPR052173">
    <property type="entry name" value="Beta-lactam_resp_regulator"/>
</dbReference>
<sequence length="453" mass="49684">MIILKMSISAAILGVVVVIVRALAMHKLPKRTFVLLWGVVLMRLLLPLSLALPIGVPFDANTVADALAGKAIPPDGSPMVGDSAVDAIAGDMQPPANPATPEHAVRLTPAVLAWLVGMTVGAAFFLATHLRCRREYKTALPLESGFVAGWLREHRLRRVIQVRYSDRIDAPMTYGIWKPVILLPKATDWRDEARLRHVLAHEFTHIRWFDVLLKCLLAAAVCVHWFNPLVWVVYVLANRDIEMSCDEAVVRAFGEGERSTYALTLLCLEEKRGGLSPLCNNFAKNAIEERIYAIMKTKRPPLVRTLLAVVLVAALAAGALVAFAADGGDDEGIRLPLSDGKSATDADTEAAVAGDDESPTRPPMPDAEFAIDANDEVIYSGEADPAILAELEEIMKPQPRQDEFTEDGLDTSNAIFMPTTLLSVKQSDEDKFTQQEWSGILDKIENGEMFWEA</sequence>
<organism evidence="4">
    <name type="scientific">uncultured bacterium contig00005</name>
    <dbReference type="NCBI Taxonomy" id="1181497"/>
    <lineage>
        <taxon>Bacteria</taxon>
        <taxon>environmental samples</taxon>
    </lineage>
</organism>
<name>A0A806KD34_9BACT</name>
<feature type="transmembrane region" description="Helical" evidence="2">
    <location>
        <begin position="33"/>
        <end position="56"/>
    </location>
</feature>
<keyword evidence="2" id="KW-0472">Membrane</keyword>
<dbReference type="EMBL" id="JQ844200">
    <property type="protein sequence ID" value="AGS52507.1"/>
    <property type="molecule type" value="Genomic_DNA"/>
</dbReference>
<evidence type="ECO:0000259" key="3">
    <source>
        <dbReference type="Pfam" id="PF05569"/>
    </source>
</evidence>
<protein>
    <submittedName>
        <fullName evidence="4">Antirepressor</fullName>
    </submittedName>
</protein>